<feature type="domain" description="C1q" evidence="17">
    <location>
        <begin position="115"/>
        <end position="248"/>
    </location>
</feature>
<dbReference type="InterPro" id="IPR008983">
    <property type="entry name" value="Tumour_necrosis_fac-like_dom"/>
</dbReference>
<dbReference type="SMART" id="SM00360">
    <property type="entry name" value="RRM"/>
    <property type="match status" value="2"/>
</dbReference>
<evidence type="ECO:0000256" key="2">
    <source>
        <dbReference type="ARBA" id="ARBA00004463"/>
    </source>
</evidence>
<dbReference type="InterPro" id="IPR008160">
    <property type="entry name" value="Collagen"/>
</dbReference>
<dbReference type="AlphaFoldDB" id="A0A8B8VJN2"/>
<sequence>MDMGSSSWPHLVPNLLLLLLALPPGGQAGTNCYGIAGMPGLPGAPGKDGYDGLPGPKGEPGIPAIPGTRGPKGQKGDPGTPGYPGKNGPMGTPGIPGAPGNMGPPGDPGDEGRYKQNHQSVFTVTRQTVQFPAPNSLVKFNSVITNPQGDYNTNTGKFTCKVPGLYYFVYYTSHTANLCVQLYRSGVKVTTFCDHMSNSKQVSSGGVLLQMQVGEQVWLAVNDYNGMVGTEGSDSVFSGFLLFPDRRGQFGSCSCPEISLIPLSFRKMAEASKPMMKKAPKSVPLERNKREKEQFRKLFIGGLSSETTEESLWNYYQQWGYLTDCVLIREPVSQKSRRFGFVTFSSMAEVDAVMAARPHSIDGKTVTPKRAVPREDYGKPGALVTVKKLFVGGIAEDTEEHHLRDYFEKYGKINAIEIITDGQSGKKRGFGFVAFDDHDPVDKIVLQKNHTINGHHAEVCIPHRTVSILEGGATLLQARRIVGTAVMKTPRGGAPVLLPLMLLSLLHASRAQSGCTGPPAIPGIPGIPGKPGSDGKPGTPGIKGEKGLPGLAGDHGELGEKGDPGFPGIPGKVGPKGPVGPKGAPGPPGVHGPKGESGDYKATQKIAFSATRTINSPLRRDQVIRFDHMITNTNNNYEYRNGKFTCRVPGLYYFTYHASSRGNLCVNLMRGREQTQKVLTFCDYVYNTFQVTTGSVVLKLELGETVFLQATDKNALVGIDGANSIFTGFLLFPDAEV</sequence>
<evidence type="ECO:0000256" key="11">
    <source>
        <dbReference type="ARBA" id="ARBA00023242"/>
    </source>
</evidence>
<keyword evidence="5" id="KW-0964">Secreted</keyword>
<dbReference type="FunFam" id="2.60.120.40:FF:000001">
    <property type="entry name" value="Complement C1q B chain"/>
    <property type="match status" value="2"/>
</dbReference>
<evidence type="ECO:0000256" key="12">
    <source>
        <dbReference type="ARBA" id="ARBA00023274"/>
    </source>
</evidence>
<dbReference type="GO" id="GO:0060255">
    <property type="term" value="P:regulation of macromolecule metabolic process"/>
    <property type="evidence" value="ECO:0007669"/>
    <property type="project" value="UniProtKB-ARBA"/>
</dbReference>
<keyword evidence="11" id="KW-0539">Nucleus</keyword>
<feature type="region of interest" description="Disordered" evidence="14">
    <location>
        <begin position="526"/>
        <end position="598"/>
    </location>
</feature>
<dbReference type="SUPFAM" id="SSF54928">
    <property type="entry name" value="RNA-binding domain, RBD"/>
    <property type="match status" value="1"/>
</dbReference>
<evidence type="ECO:0000256" key="10">
    <source>
        <dbReference type="ARBA" id="ARBA00023119"/>
    </source>
</evidence>
<comment type="subcellular location">
    <subcellularLocation>
        <location evidence="2">Cytoplasmic granule</location>
    </subcellularLocation>
    <subcellularLocation>
        <location evidence="1">Nucleus</location>
    </subcellularLocation>
    <subcellularLocation>
        <location evidence="3">Secreted</location>
        <location evidence="3">Extracellular exosome</location>
    </subcellularLocation>
</comment>
<evidence type="ECO:0000256" key="7">
    <source>
        <dbReference type="ARBA" id="ARBA00022737"/>
    </source>
</evidence>
<dbReference type="PROSITE" id="PS50102">
    <property type="entry name" value="RRM"/>
    <property type="match status" value="2"/>
</dbReference>
<keyword evidence="7" id="KW-0677">Repeat</keyword>
<dbReference type="InterPro" id="IPR001073">
    <property type="entry name" value="C1q_dom"/>
</dbReference>
<feature type="compositionally biased region" description="Low complexity" evidence="14">
    <location>
        <begin position="530"/>
        <end position="540"/>
    </location>
</feature>
<keyword evidence="18" id="KW-1185">Reference proteome</keyword>
<evidence type="ECO:0000256" key="13">
    <source>
        <dbReference type="PROSITE-ProRule" id="PRU00176"/>
    </source>
</evidence>
<dbReference type="PANTHER" id="PTHR15427">
    <property type="entry name" value="EMILIN ELASTIN MICROFIBRIL INTERFACE-LOCATED PROTEIN ELASTIN MICROFIBRIL INTERFACER"/>
    <property type="match status" value="1"/>
</dbReference>
<dbReference type="Proteomes" id="UP000694857">
    <property type="component" value="Chromosome 1"/>
</dbReference>
<evidence type="ECO:0000313" key="18">
    <source>
        <dbReference type="Proteomes" id="UP000694857"/>
    </source>
</evidence>
<feature type="domain" description="RRM" evidence="16">
    <location>
        <begin position="296"/>
        <end position="372"/>
    </location>
</feature>
<dbReference type="Gene3D" id="3.30.70.330">
    <property type="match status" value="2"/>
</dbReference>
<evidence type="ECO:0000256" key="5">
    <source>
        <dbReference type="ARBA" id="ARBA00022525"/>
    </source>
</evidence>
<keyword evidence="6 15" id="KW-0732">Signal</keyword>
<evidence type="ECO:0000256" key="9">
    <source>
        <dbReference type="ARBA" id="ARBA00022884"/>
    </source>
</evidence>
<dbReference type="FunFam" id="3.30.70.330:FF:000108">
    <property type="entry name" value="Heterogeneous nuclear ribonucleoproteins A2/B1"/>
    <property type="match status" value="1"/>
</dbReference>
<dbReference type="CTD" id="713"/>
<dbReference type="InterPro" id="IPR035979">
    <property type="entry name" value="RBD_domain_sf"/>
</dbReference>
<dbReference type="GO" id="GO:1990904">
    <property type="term" value="C:ribonucleoprotein complex"/>
    <property type="evidence" value="ECO:0007669"/>
    <property type="project" value="UniProtKB-KW"/>
</dbReference>
<dbReference type="RefSeq" id="XP_036684935.1">
    <property type="nucleotide sequence ID" value="XM_036829040.1"/>
</dbReference>
<dbReference type="OrthoDB" id="8964326at2759"/>
<dbReference type="Pfam" id="PF01391">
    <property type="entry name" value="Collagen"/>
    <property type="match status" value="2"/>
</dbReference>
<dbReference type="PANTHER" id="PTHR15427:SF18">
    <property type="entry name" value="COMPLEMENT C1Q SUBCOMPONENT SUBUNIT B"/>
    <property type="match status" value="1"/>
</dbReference>
<dbReference type="InterPro" id="IPR000504">
    <property type="entry name" value="RRM_dom"/>
</dbReference>
<gene>
    <name evidence="19" type="primary">C1QB</name>
</gene>
<dbReference type="PRINTS" id="PR00007">
    <property type="entry name" value="COMPLEMNTC1Q"/>
</dbReference>
<dbReference type="KEGG" id="bmus:118882762"/>
<evidence type="ECO:0000256" key="8">
    <source>
        <dbReference type="ARBA" id="ARBA00022816"/>
    </source>
</evidence>
<dbReference type="Gene3D" id="2.60.120.40">
    <property type="match status" value="2"/>
</dbReference>
<evidence type="ECO:0000256" key="15">
    <source>
        <dbReference type="SAM" id="SignalP"/>
    </source>
</evidence>
<protein>
    <recommendedName>
        <fullName evidence="4">Heterogeneous nuclear ribonucleoproteins A2/B1</fullName>
    </recommendedName>
</protein>
<keyword evidence="10" id="KW-0176">Collagen</keyword>
<keyword evidence="8" id="KW-0813">Transport</keyword>
<organism evidence="18 19">
    <name type="scientific">Balaenoptera musculus</name>
    <name type="common">Blue whale</name>
    <dbReference type="NCBI Taxonomy" id="9771"/>
    <lineage>
        <taxon>Eukaryota</taxon>
        <taxon>Metazoa</taxon>
        <taxon>Chordata</taxon>
        <taxon>Craniata</taxon>
        <taxon>Vertebrata</taxon>
        <taxon>Euteleostomi</taxon>
        <taxon>Mammalia</taxon>
        <taxon>Eutheria</taxon>
        <taxon>Laurasiatheria</taxon>
        <taxon>Artiodactyla</taxon>
        <taxon>Whippomorpha</taxon>
        <taxon>Cetacea</taxon>
        <taxon>Mysticeti</taxon>
        <taxon>Balaenopteridae</taxon>
        <taxon>Balaenoptera</taxon>
    </lineage>
</organism>
<evidence type="ECO:0000256" key="3">
    <source>
        <dbReference type="ARBA" id="ARBA00004550"/>
    </source>
</evidence>
<evidence type="ECO:0000256" key="1">
    <source>
        <dbReference type="ARBA" id="ARBA00004123"/>
    </source>
</evidence>
<evidence type="ECO:0000256" key="6">
    <source>
        <dbReference type="ARBA" id="ARBA00022729"/>
    </source>
</evidence>
<dbReference type="InterPro" id="IPR050392">
    <property type="entry name" value="Collagen/C1q_domain"/>
</dbReference>
<dbReference type="Pfam" id="PF00386">
    <property type="entry name" value="C1q"/>
    <property type="match status" value="2"/>
</dbReference>
<keyword evidence="8" id="KW-0509">mRNA transport</keyword>
<dbReference type="SUPFAM" id="SSF49842">
    <property type="entry name" value="TNF-like"/>
    <property type="match status" value="2"/>
</dbReference>
<evidence type="ECO:0000313" key="19">
    <source>
        <dbReference type="RefSeq" id="XP_036684935.1"/>
    </source>
</evidence>
<feature type="compositionally biased region" description="Basic and acidic residues" evidence="14">
    <location>
        <begin position="554"/>
        <end position="563"/>
    </location>
</feature>
<accession>A0A8B8VJN2</accession>
<reference evidence="19" key="1">
    <citation type="submission" date="2025-08" db="UniProtKB">
        <authorList>
            <consortium name="RefSeq"/>
        </authorList>
    </citation>
    <scope>IDENTIFICATION</scope>
    <source>
        <tissue evidence="19">Epidermis and Blubber</tissue>
    </source>
</reference>
<feature type="chain" id="PRO_5034992194" description="Heterogeneous nuclear ribonucleoproteins A2/B1" evidence="15">
    <location>
        <begin position="29"/>
        <end position="737"/>
    </location>
</feature>
<feature type="signal peptide" evidence="15">
    <location>
        <begin position="1"/>
        <end position="28"/>
    </location>
</feature>
<dbReference type="GO" id="GO:0005576">
    <property type="term" value="C:extracellular region"/>
    <property type="evidence" value="ECO:0007669"/>
    <property type="project" value="UniProtKB-SubCell"/>
</dbReference>
<dbReference type="GO" id="GO:0005581">
    <property type="term" value="C:collagen trimer"/>
    <property type="evidence" value="ECO:0007669"/>
    <property type="project" value="UniProtKB-KW"/>
</dbReference>
<keyword evidence="12" id="KW-0687">Ribonucleoprotein</keyword>
<keyword evidence="9 13" id="KW-0694">RNA-binding</keyword>
<feature type="compositionally biased region" description="Low complexity" evidence="14">
    <location>
        <begin position="564"/>
        <end position="582"/>
    </location>
</feature>
<name>A0A8B8VJN2_BALMU</name>
<evidence type="ECO:0000256" key="4">
    <source>
        <dbReference type="ARBA" id="ARBA00020862"/>
    </source>
</evidence>
<evidence type="ECO:0000259" key="16">
    <source>
        <dbReference type="PROSITE" id="PS50102"/>
    </source>
</evidence>
<evidence type="ECO:0000259" key="17">
    <source>
        <dbReference type="PROSITE" id="PS50871"/>
    </source>
</evidence>
<dbReference type="Pfam" id="PF00076">
    <property type="entry name" value="RRM_1"/>
    <property type="match status" value="2"/>
</dbReference>
<dbReference type="InterPro" id="IPR012677">
    <property type="entry name" value="Nucleotide-bd_a/b_plait_sf"/>
</dbReference>
<dbReference type="GeneID" id="118882762"/>
<dbReference type="FunFam" id="3.30.70.330:FF:000040">
    <property type="entry name" value="Heterogeneous nuclear ribonucleoprotein A2/B1"/>
    <property type="match status" value="1"/>
</dbReference>
<dbReference type="GO" id="GO:0051028">
    <property type="term" value="P:mRNA transport"/>
    <property type="evidence" value="ECO:0007669"/>
    <property type="project" value="UniProtKB-KW"/>
</dbReference>
<feature type="domain" description="C1q" evidence="17">
    <location>
        <begin position="601"/>
        <end position="737"/>
    </location>
</feature>
<feature type="domain" description="RRM" evidence="16">
    <location>
        <begin position="387"/>
        <end position="468"/>
    </location>
</feature>
<dbReference type="GO" id="GO:0005634">
    <property type="term" value="C:nucleus"/>
    <property type="evidence" value="ECO:0007669"/>
    <property type="project" value="UniProtKB-SubCell"/>
</dbReference>
<proteinExistence type="predicted"/>
<dbReference type="SMART" id="SM00110">
    <property type="entry name" value="C1Q"/>
    <property type="match status" value="2"/>
</dbReference>
<feature type="region of interest" description="Disordered" evidence="14">
    <location>
        <begin position="46"/>
        <end position="115"/>
    </location>
</feature>
<evidence type="ECO:0000256" key="14">
    <source>
        <dbReference type="SAM" id="MobiDB-lite"/>
    </source>
</evidence>
<dbReference type="GO" id="GO:0003723">
    <property type="term" value="F:RNA binding"/>
    <property type="evidence" value="ECO:0007669"/>
    <property type="project" value="UniProtKB-UniRule"/>
</dbReference>
<dbReference type="PROSITE" id="PS50871">
    <property type="entry name" value="C1Q"/>
    <property type="match status" value="2"/>
</dbReference>